<dbReference type="PANTHER" id="PTHR46889">
    <property type="entry name" value="TRANSPOSASE INSF FOR INSERTION SEQUENCE IS3B-RELATED"/>
    <property type="match status" value="1"/>
</dbReference>
<dbReference type="PROSITE" id="PS50994">
    <property type="entry name" value="INTEGRASE"/>
    <property type="match status" value="1"/>
</dbReference>
<dbReference type="PANTHER" id="PTHR46889:SF4">
    <property type="entry name" value="TRANSPOSASE INSO FOR INSERTION SEQUENCE ELEMENT IS911B-RELATED"/>
    <property type="match status" value="1"/>
</dbReference>
<protein>
    <submittedName>
        <fullName evidence="3">DDE-type integrase/transposase/recombinase</fullName>
    </submittedName>
</protein>
<dbReference type="Gene3D" id="3.30.420.10">
    <property type="entry name" value="Ribonuclease H-like superfamily/Ribonuclease H"/>
    <property type="match status" value="1"/>
</dbReference>
<dbReference type="Pfam" id="PF00665">
    <property type="entry name" value="rve"/>
    <property type="match status" value="1"/>
</dbReference>
<evidence type="ECO:0000313" key="3">
    <source>
        <dbReference type="EMBL" id="MEX3596138.1"/>
    </source>
</evidence>
<gene>
    <name evidence="3" type="ORF">VVR66_15615</name>
</gene>
<dbReference type="SUPFAM" id="SSF53098">
    <property type="entry name" value="Ribonuclease H-like"/>
    <property type="match status" value="1"/>
</dbReference>
<dbReference type="InterPro" id="IPR036397">
    <property type="entry name" value="RNaseH_sf"/>
</dbReference>
<reference evidence="3 4" key="1">
    <citation type="journal article" date="2024" name="Fungal Genet. Biol.">
        <title>The porcine skin microbiome exhibits broad fungal antagonism.</title>
        <authorList>
            <person name="De La Cruz K.F."/>
            <person name="Townsend E.C."/>
            <person name="Alex Cheong J.Z."/>
            <person name="Salamzade R."/>
            <person name="Liu A."/>
            <person name="Sandstrom S."/>
            <person name="Davila E."/>
            <person name="Huang L."/>
            <person name="Xu K.H."/>
            <person name="Wu S.Y."/>
            <person name="Meudt J.J."/>
            <person name="Shanmuganayagam D."/>
            <person name="Gibson A.L.F."/>
            <person name="Kalan L.R."/>
        </authorList>
    </citation>
    <scope>NUCLEOTIDE SEQUENCE [LARGE SCALE GENOMIC DNA]</scope>
    <source>
        <strain evidence="3 4">LK2625</strain>
    </source>
</reference>
<dbReference type="InterPro" id="IPR012337">
    <property type="entry name" value="RNaseH-like_sf"/>
</dbReference>
<dbReference type="InterPro" id="IPR001584">
    <property type="entry name" value="Integrase_cat-core"/>
</dbReference>
<dbReference type="Proteomes" id="UP001558481">
    <property type="component" value="Unassembled WGS sequence"/>
</dbReference>
<organism evidence="3 4">
    <name type="scientific">Kocuria carniphila</name>
    <dbReference type="NCBI Taxonomy" id="262208"/>
    <lineage>
        <taxon>Bacteria</taxon>
        <taxon>Bacillati</taxon>
        <taxon>Actinomycetota</taxon>
        <taxon>Actinomycetes</taxon>
        <taxon>Micrococcales</taxon>
        <taxon>Micrococcaceae</taxon>
        <taxon>Kocuria</taxon>
    </lineage>
</organism>
<feature type="domain" description="Integrase catalytic" evidence="2">
    <location>
        <begin position="118"/>
        <end position="280"/>
    </location>
</feature>
<feature type="region of interest" description="Disordered" evidence="1">
    <location>
        <begin position="301"/>
        <end position="321"/>
    </location>
</feature>
<dbReference type="EMBL" id="JAYWLU010000035">
    <property type="protein sequence ID" value="MEX3596138.1"/>
    <property type="molecule type" value="Genomic_DNA"/>
</dbReference>
<feature type="region of interest" description="Disordered" evidence="1">
    <location>
        <begin position="20"/>
        <end position="45"/>
    </location>
</feature>
<evidence type="ECO:0000256" key="1">
    <source>
        <dbReference type="SAM" id="MobiDB-lite"/>
    </source>
</evidence>
<name>A0ABV3V8R7_9MICC</name>
<dbReference type="InterPro" id="IPR050900">
    <property type="entry name" value="Transposase_IS3/IS150/IS904"/>
</dbReference>
<feature type="compositionally biased region" description="Basic and acidic residues" evidence="1">
    <location>
        <begin position="36"/>
        <end position="45"/>
    </location>
</feature>
<evidence type="ECO:0000259" key="2">
    <source>
        <dbReference type="PROSITE" id="PS50994"/>
    </source>
</evidence>
<sequence>MLGSQRKALAVAGLSRSAWHYRHHHRPPRAEPIPHSQRDYPSKLSRGEREAIEERILAGWSQGESVDHSFASAWDEGVMLGSRRSWWRIARELEDQTLRPKIPTHTGQKTPRPVPVVTATAPGQAWSWDITDLFSPWRGIVFKAYKITDIYSRQIVGWRVEEREADRLAVEMFAAAIVEHGAPEVVHADSGAAMRSNALRAALTEHGVRLSHNRPYVSNDNPFSEAGFRTMKYRPSYPRIFQTLQAARAYLTDYVKWYNTEHKHSGIALFTPSQVADGSWEQVWHIRDQALQDYYQRHRHRFRTRPRTPKPADLVGINLPT</sequence>
<proteinExistence type="predicted"/>
<evidence type="ECO:0000313" key="4">
    <source>
        <dbReference type="Proteomes" id="UP001558481"/>
    </source>
</evidence>
<dbReference type="RefSeq" id="WP_095798960.1">
    <property type="nucleotide sequence ID" value="NZ_JAYWLU010000035.1"/>
</dbReference>
<keyword evidence="4" id="KW-1185">Reference proteome</keyword>
<accession>A0ABV3V8R7</accession>
<comment type="caution">
    <text evidence="3">The sequence shown here is derived from an EMBL/GenBank/DDBJ whole genome shotgun (WGS) entry which is preliminary data.</text>
</comment>